<reference evidence="1" key="1">
    <citation type="submission" date="2020-04" db="EMBL/GenBank/DDBJ databases">
        <authorList>
            <person name="Alioto T."/>
            <person name="Alioto T."/>
            <person name="Gomez Garrido J."/>
        </authorList>
    </citation>
    <scope>NUCLEOTIDE SEQUENCE</scope>
    <source>
        <strain evidence="1">A484AB</strain>
    </source>
</reference>
<evidence type="ECO:0000313" key="1">
    <source>
        <dbReference type="EMBL" id="CAB4045522.1"/>
    </source>
</evidence>
<comment type="caution">
    <text evidence="1">The sequence shown here is derived from an EMBL/GenBank/DDBJ whole genome shotgun (WGS) entry which is preliminary data.</text>
</comment>
<dbReference type="GO" id="GO:0003756">
    <property type="term" value="F:protein disulfide isomerase activity"/>
    <property type="evidence" value="ECO:0007669"/>
    <property type="project" value="TreeGrafter"/>
</dbReference>
<dbReference type="EMBL" id="CACRXK020040024">
    <property type="protein sequence ID" value="CAB4045522.1"/>
    <property type="molecule type" value="Genomic_DNA"/>
</dbReference>
<dbReference type="AlphaFoldDB" id="A0A6S7LUV3"/>
<dbReference type="GO" id="GO:0005789">
    <property type="term" value="C:endoplasmic reticulum membrane"/>
    <property type="evidence" value="ECO:0007669"/>
    <property type="project" value="TreeGrafter"/>
</dbReference>
<name>A0A6S7LUV3_PARCT</name>
<dbReference type="Pfam" id="PF13848">
    <property type="entry name" value="Thioredoxin_6"/>
    <property type="match status" value="1"/>
</dbReference>
<dbReference type="SUPFAM" id="SSF52833">
    <property type="entry name" value="Thioredoxin-like"/>
    <property type="match status" value="1"/>
</dbReference>
<sequence>MEALYRNVRVQCNNAEVQYGASLNDFDSLKSWAGENCVPLVRVITFENAEELTEEGIPFLLLFHHPDDKTSAELYRNTIQNHFLSHKGTINFLTADGVQFSHPLHHLGKSAS</sequence>
<dbReference type="Proteomes" id="UP001152795">
    <property type="component" value="Unassembled WGS sequence"/>
</dbReference>
<evidence type="ECO:0000313" key="2">
    <source>
        <dbReference type="Proteomes" id="UP001152795"/>
    </source>
</evidence>
<dbReference type="PANTHER" id="PTHR46295">
    <property type="entry name" value="ENDOPLASMIC RETICULUM RESIDENT PROTEIN 44"/>
    <property type="match status" value="1"/>
</dbReference>
<protein>
    <submittedName>
        <fullName evidence="1">Uncharacterized protein</fullName>
    </submittedName>
</protein>
<dbReference type="PANTHER" id="PTHR46295:SF1">
    <property type="entry name" value="ENDOPLASMIC RETICULUM RESIDENT PROTEIN 44"/>
    <property type="match status" value="1"/>
</dbReference>
<organism evidence="1 2">
    <name type="scientific">Paramuricea clavata</name>
    <name type="common">Red gorgonian</name>
    <name type="synonym">Violescent sea-whip</name>
    <dbReference type="NCBI Taxonomy" id="317549"/>
    <lineage>
        <taxon>Eukaryota</taxon>
        <taxon>Metazoa</taxon>
        <taxon>Cnidaria</taxon>
        <taxon>Anthozoa</taxon>
        <taxon>Octocorallia</taxon>
        <taxon>Malacalcyonacea</taxon>
        <taxon>Plexauridae</taxon>
        <taxon>Paramuricea</taxon>
    </lineage>
</organism>
<dbReference type="GO" id="GO:0005793">
    <property type="term" value="C:endoplasmic reticulum-Golgi intermediate compartment"/>
    <property type="evidence" value="ECO:0007669"/>
    <property type="project" value="TreeGrafter"/>
</dbReference>
<feature type="non-terminal residue" evidence="1">
    <location>
        <position position="1"/>
    </location>
</feature>
<keyword evidence="2" id="KW-1185">Reference proteome</keyword>
<proteinExistence type="predicted"/>
<dbReference type="GO" id="GO:0006457">
    <property type="term" value="P:protein folding"/>
    <property type="evidence" value="ECO:0007669"/>
    <property type="project" value="TreeGrafter"/>
</dbReference>
<dbReference type="Gene3D" id="3.40.30.10">
    <property type="entry name" value="Glutaredoxin"/>
    <property type="match status" value="1"/>
</dbReference>
<accession>A0A6S7LUV3</accession>
<dbReference type="OrthoDB" id="294696at2759"/>
<dbReference type="InterPro" id="IPR036249">
    <property type="entry name" value="Thioredoxin-like_sf"/>
</dbReference>
<gene>
    <name evidence="1" type="ORF">PACLA_8A085148</name>
</gene>
<dbReference type="InterPro" id="IPR052643">
    <property type="entry name" value="ERP44"/>
</dbReference>